<protein>
    <submittedName>
        <fullName evidence="2">Uncharacterized protein</fullName>
    </submittedName>
</protein>
<evidence type="ECO:0000256" key="1">
    <source>
        <dbReference type="SAM" id="MobiDB-lite"/>
    </source>
</evidence>
<evidence type="ECO:0000313" key="3">
    <source>
        <dbReference type="Proteomes" id="UP000247409"/>
    </source>
</evidence>
<dbReference type="OrthoDB" id="10367238at2759"/>
<name>A0A2V3IJB1_9FLOR</name>
<accession>A0A2V3IJB1</accession>
<evidence type="ECO:0000313" key="2">
    <source>
        <dbReference type="EMBL" id="PXF42167.1"/>
    </source>
</evidence>
<dbReference type="Proteomes" id="UP000247409">
    <property type="component" value="Unassembled WGS sequence"/>
</dbReference>
<organism evidence="2 3">
    <name type="scientific">Gracilariopsis chorda</name>
    <dbReference type="NCBI Taxonomy" id="448386"/>
    <lineage>
        <taxon>Eukaryota</taxon>
        <taxon>Rhodophyta</taxon>
        <taxon>Florideophyceae</taxon>
        <taxon>Rhodymeniophycidae</taxon>
        <taxon>Gracilariales</taxon>
        <taxon>Gracilariaceae</taxon>
        <taxon>Gracilariopsis</taxon>
    </lineage>
</organism>
<reference evidence="2 3" key="1">
    <citation type="journal article" date="2018" name="Mol. Biol. Evol.">
        <title>Analysis of the draft genome of the red seaweed Gracilariopsis chorda provides insights into genome size evolution in Rhodophyta.</title>
        <authorList>
            <person name="Lee J."/>
            <person name="Yang E.C."/>
            <person name="Graf L."/>
            <person name="Yang J.H."/>
            <person name="Qiu H."/>
            <person name="Zel Zion U."/>
            <person name="Chan C.X."/>
            <person name="Stephens T.G."/>
            <person name="Weber A.P.M."/>
            <person name="Boo G.H."/>
            <person name="Boo S.M."/>
            <person name="Kim K.M."/>
            <person name="Shin Y."/>
            <person name="Jung M."/>
            <person name="Lee S.J."/>
            <person name="Yim H.S."/>
            <person name="Lee J.H."/>
            <person name="Bhattacharya D."/>
            <person name="Yoon H.S."/>
        </authorList>
    </citation>
    <scope>NUCLEOTIDE SEQUENCE [LARGE SCALE GENOMIC DNA]</scope>
    <source>
        <strain evidence="2 3">SKKU-2015</strain>
        <tissue evidence="2">Whole body</tissue>
    </source>
</reference>
<sequence length="596" mass="67464">MKQSTVVERDTEKRTQSRRAKHMSLDTLSFDVLLRIISFLLPPREENGSLSIEWTFSVASNLLSLTCISPASCEAVLTTLKEAKLDKLNIDFFQGRRESHATDDYLLWAASAACQVISRRNPVHLHLLRPEWLKRSHATCCFRYTAWHLLGVGNSHDLQLGEIVGRIRTTKTCLIVAEARLLTQIPLKWLALGSFRGFPQEQVYVILKRLLRGFGDTLTEVWLFGSDDAAYNAVLDTLDHLVALRHMRVATNQIETESRGDPRMFLLRLLSGHHYGKISLKTLIAGEREHLRFGHVEHVEHLSSVGTVVQFTGMSFSHIRSMEGRGIRHIEFRLQQMSFSAIEVLEETALLPNLETVCISCNELQIPMKRNCSTRSNFLDKITSLQASEAVLPSVNEGANYTLKQNDIAYITANCVSIQKFEARYKLADASSLGSLVKGLSCLRDFDIWQSVPEQCMSLPSLTKSEVLASNTIMTDILRSQAPLERLAITRIYVTAPTYVKVLEKFCSSLEHLQMPLTSSRARRDDDALEMKYFHEDAVAVLRGISKYCKRLKLINISCDLVPVESCNSDIGLREEAYEVQKAMRRRGIDTVEIFL</sequence>
<proteinExistence type="predicted"/>
<feature type="region of interest" description="Disordered" evidence="1">
    <location>
        <begin position="1"/>
        <end position="20"/>
    </location>
</feature>
<keyword evidence="3" id="KW-1185">Reference proteome</keyword>
<comment type="caution">
    <text evidence="2">The sequence shown here is derived from an EMBL/GenBank/DDBJ whole genome shotgun (WGS) entry which is preliminary data.</text>
</comment>
<dbReference type="AlphaFoldDB" id="A0A2V3IJB1"/>
<gene>
    <name evidence="2" type="ORF">BWQ96_08087</name>
</gene>
<dbReference type="EMBL" id="NBIV01000174">
    <property type="protein sequence ID" value="PXF42167.1"/>
    <property type="molecule type" value="Genomic_DNA"/>
</dbReference>